<accession>A0ABW1IQC5</accession>
<dbReference type="EMBL" id="JBHSQV010000158">
    <property type="protein sequence ID" value="MFC5987304.1"/>
    <property type="molecule type" value="Genomic_DNA"/>
</dbReference>
<dbReference type="RefSeq" id="WP_379894663.1">
    <property type="nucleotide sequence ID" value="NZ_CBCSCT010000047.1"/>
</dbReference>
<comment type="similarity">
    <text evidence="1">Belongs to the RutC family.</text>
</comment>
<sequence>MALRTLSTASAPAAIGPYSQAVITGGMLFTSGQIPLDLNGQVVEGGVVEQTHQVFRNLEAILKEAGCTFNDVIKATVFIKDMNEFALLNEVYAEYFSTHKPARSTVEVARLPKDVRVEIELIASIPVENIKE</sequence>
<evidence type="ECO:0000256" key="1">
    <source>
        <dbReference type="ARBA" id="ARBA00010552"/>
    </source>
</evidence>
<reference evidence="3" key="1">
    <citation type="journal article" date="2019" name="Int. J. Syst. Evol. Microbiol.">
        <title>The Global Catalogue of Microorganisms (GCM) 10K type strain sequencing project: providing services to taxonomists for standard genome sequencing and annotation.</title>
        <authorList>
            <consortium name="The Broad Institute Genomics Platform"/>
            <consortium name="The Broad Institute Genome Sequencing Center for Infectious Disease"/>
            <person name="Wu L."/>
            <person name="Ma J."/>
        </authorList>
    </citation>
    <scope>NUCLEOTIDE SEQUENCE [LARGE SCALE GENOMIC DNA]</scope>
    <source>
        <strain evidence="3">CCM 8749</strain>
    </source>
</reference>
<dbReference type="NCBIfam" id="TIGR00004">
    <property type="entry name" value="Rid family detoxifying hydrolase"/>
    <property type="match status" value="1"/>
</dbReference>
<dbReference type="SUPFAM" id="SSF55298">
    <property type="entry name" value="YjgF-like"/>
    <property type="match status" value="1"/>
</dbReference>
<dbReference type="InterPro" id="IPR006056">
    <property type="entry name" value="RidA"/>
</dbReference>
<comment type="caution">
    <text evidence="2">The sequence shown here is derived from an EMBL/GenBank/DDBJ whole genome shotgun (WGS) entry which is preliminary data.</text>
</comment>
<gene>
    <name evidence="2" type="ORF">ACFPXP_12905</name>
</gene>
<evidence type="ECO:0000313" key="3">
    <source>
        <dbReference type="Proteomes" id="UP001596250"/>
    </source>
</evidence>
<keyword evidence="3" id="KW-1185">Reference proteome</keyword>
<dbReference type="CDD" id="cd00448">
    <property type="entry name" value="YjgF_YER057c_UK114_family"/>
    <property type="match status" value="1"/>
</dbReference>
<dbReference type="PROSITE" id="PS01094">
    <property type="entry name" value="UPF0076"/>
    <property type="match status" value="1"/>
</dbReference>
<organism evidence="2 3">
    <name type="scientific">Marinicrinis lubricantis</name>
    <dbReference type="NCBI Taxonomy" id="2086470"/>
    <lineage>
        <taxon>Bacteria</taxon>
        <taxon>Bacillati</taxon>
        <taxon>Bacillota</taxon>
        <taxon>Bacilli</taxon>
        <taxon>Bacillales</taxon>
        <taxon>Paenibacillaceae</taxon>
    </lineage>
</organism>
<dbReference type="Pfam" id="PF01042">
    <property type="entry name" value="Ribonuc_L-PSP"/>
    <property type="match status" value="1"/>
</dbReference>
<evidence type="ECO:0000313" key="2">
    <source>
        <dbReference type="EMBL" id="MFC5987304.1"/>
    </source>
</evidence>
<name>A0ABW1IQC5_9BACL</name>
<dbReference type="InterPro" id="IPR035959">
    <property type="entry name" value="RutC-like_sf"/>
</dbReference>
<dbReference type="Gene3D" id="3.30.1330.40">
    <property type="entry name" value="RutC-like"/>
    <property type="match status" value="1"/>
</dbReference>
<dbReference type="Proteomes" id="UP001596250">
    <property type="component" value="Unassembled WGS sequence"/>
</dbReference>
<dbReference type="PANTHER" id="PTHR11803">
    <property type="entry name" value="2-IMINOBUTANOATE/2-IMINOPROPANOATE DEAMINASE RIDA"/>
    <property type="match status" value="1"/>
</dbReference>
<dbReference type="InterPro" id="IPR006175">
    <property type="entry name" value="YjgF/YER057c/UK114"/>
</dbReference>
<dbReference type="PANTHER" id="PTHR11803:SF58">
    <property type="entry name" value="PROTEIN HMF1-RELATED"/>
    <property type="match status" value="1"/>
</dbReference>
<proteinExistence type="inferred from homology"/>
<dbReference type="InterPro" id="IPR019897">
    <property type="entry name" value="RidA_CS"/>
</dbReference>
<protein>
    <submittedName>
        <fullName evidence="2">RidA family protein</fullName>
    </submittedName>
</protein>